<dbReference type="InterPro" id="IPR000917">
    <property type="entry name" value="Sulfatase_N"/>
</dbReference>
<evidence type="ECO:0000256" key="4">
    <source>
        <dbReference type="ARBA" id="ARBA00022837"/>
    </source>
</evidence>
<name>A0AAV8UIJ3_9RHOD</name>
<keyword evidence="3" id="KW-0378">Hydrolase</keyword>
<dbReference type="PROSITE" id="PS00149">
    <property type="entry name" value="SULFATASE_2"/>
    <property type="match status" value="1"/>
</dbReference>
<dbReference type="GO" id="GO:0046872">
    <property type="term" value="F:metal ion binding"/>
    <property type="evidence" value="ECO:0007669"/>
    <property type="project" value="UniProtKB-KW"/>
</dbReference>
<evidence type="ECO:0000313" key="7">
    <source>
        <dbReference type="Proteomes" id="UP001157974"/>
    </source>
</evidence>
<dbReference type="PANTHER" id="PTHR42693:SF33">
    <property type="entry name" value="ARYLSULFATASE"/>
    <property type="match status" value="1"/>
</dbReference>
<keyword evidence="2" id="KW-0479">Metal-binding</keyword>
<protein>
    <recommendedName>
        <fullName evidence="5">Sulfatase N-terminal domain-containing protein</fullName>
    </recommendedName>
</protein>
<dbReference type="Gene3D" id="3.40.720.10">
    <property type="entry name" value="Alkaline Phosphatase, subunit A"/>
    <property type="match status" value="1"/>
</dbReference>
<evidence type="ECO:0000256" key="3">
    <source>
        <dbReference type="ARBA" id="ARBA00022801"/>
    </source>
</evidence>
<evidence type="ECO:0000313" key="6">
    <source>
        <dbReference type="EMBL" id="KAJ8900997.1"/>
    </source>
</evidence>
<dbReference type="GO" id="GO:0004065">
    <property type="term" value="F:arylsulfatase activity"/>
    <property type="evidence" value="ECO:0007669"/>
    <property type="project" value="TreeGrafter"/>
</dbReference>
<accession>A0AAV8UIJ3</accession>
<feature type="domain" description="Sulfatase N-terminal" evidence="5">
    <location>
        <begin position="50"/>
        <end position="191"/>
    </location>
</feature>
<dbReference type="Proteomes" id="UP001157974">
    <property type="component" value="Unassembled WGS sequence"/>
</dbReference>
<dbReference type="InterPro" id="IPR050738">
    <property type="entry name" value="Sulfatase"/>
</dbReference>
<organism evidence="6 7">
    <name type="scientific">Rhodosorus marinus</name>
    <dbReference type="NCBI Taxonomy" id="101924"/>
    <lineage>
        <taxon>Eukaryota</taxon>
        <taxon>Rhodophyta</taxon>
        <taxon>Stylonematophyceae</taxon>
        <taxon>Stylonematales</taxon>
        <taxon>Stylonemataceae</taxon>
        <taxon>Rhodosorus</taxon>
    </lineage>
</organism>
<evidence type="ECO:0000256" key="1">
    <source>
        <dbReference type="ARBA" id="ARBA00008779"/>
    </source>
</evidence>
<evidence type="ECO:0000259" key="5">
    <source>
        <dbReference type="Pfam" id="PF00884"/>
    </source>
</evidence>
<dbReference type="AlphaFoldDB" id="A0AAV8UIJ3"/>
<proteinExistence type="inferred from homology"/>
<gene>
    <name evidence="6" type="ORF">NDN08_004859</name>
</gene>
<reference evidence="6 7" key="1">
    <citation type="journal article" date="2023" name="Nat. Commun.">
        <title>Origin of minicircular mitochondrial genomes in red algae.</title>
        <authorList>
            <person name="Lee Y."/>
            <person name="Cho C.H."/>
            <person name="Lee Y.M."/>
            <person name="Park S.I."/>
            <person name="Yang J.H."/>
            <person name="West J.A."/>
            <person name="Bhattacharya D."/>
            <person name="Yoon H.S."/>
        </authorList>
    </citation>
    <scope>NUCLEOTIDE SEQUENCE [LARGE SCALE GENOMIC DNA]</scope>
    <source>
        <strain evidence="6 7">CCMP1338</strain>
        <tissue evidence="6">Whole cell</tissue>
    </source>
</reference>
<dbReference type="InterPro" id="IPR024607">
    <property type="entry name" value="Sulfatase_CS"/>
</dbReference>
<keyword evidence="4" id="KW-0106">Calcium</keyword>
<comment type="caution">
    <text evidence="6">The sequence shown here is derived from an EMBL/GenBank/DDBJ whole genome shotgun (WGS) entry which is preliminary data.</text>
</comment>
<sequence length="236" mass="26502">MEQGVIVLRGRPAEWVKLFFFEDEEDCWIWLVLFGWFAALGPGEAFEGKPNVILIVLDDLGYHDLGIQGSEDVKSPNIDKLATDGVRFTDGFAPNHFCGPSRSGLFSGTYPFRIGAAFNTPKDYCDKTVGLPVDVEILPKTMKKAGYRTYCVGKWHLGHTTDHHPKNRGFDGFFGFLGDSWNYTLSEMYDEELDDLTCTGDSSELQALPTPPMILRTPLSRIYRNRGGLRNLSSFT</sequence>
<comment type="similarity">
    <text evidence="1">Belongs to the sulfatase family.</text>
</comment>
<dbReference type="InterPro" id="IPR017850">
    <property type="entry name" value="Alkaline_phosphatase_core_sf"/>
</dbReference>
<dbReference type="SUPFAM" id="SSF53649">
    <property type="entry name" value="Alkaline phosphatase-like"/>
    <property type="match status" value="1"/>
</dbReference>
<dbReference type="Pfam" id="PF00884">
    <property type="entry name" value="Sulfatase"/>
    <property type="match status" value="1"/>
</dbReference>
<keyword evidence="7" id="KW-1185">Reference proteome</keyword>
<dbReference type="PANTHER" id="PTHR42693">
    <property type="entry name" value="ARYLSULFATASE FAMILY MEMBER"/>
    <property type="match status" value="1"/>
</dbReference>
<evidence type="ECO:0000256" key="2">
    <source>
        <dbReference type="ARBA" id="ARBA00022723"/>
    </source>
</evidence>
<dbReference type="EMBL" id="JAMWBK010000012">
    <property type="protein sequence ID" value="KAJ8900997.1"/>
    <property type="molecule type" value="Genomic_DNA"/>
</dbReference>